<keyword evidence="2" id="KW-1185">Reference proteome</keyword>
<dbReference type="RefSeq" id="WP_026745286.1">
    <property type="nucleotide sequence ID" value="NZ_AP019823.1"/>
</dbReference>
<gene>
    <name evidence="1" type="ORF">JCM16775_0383</name>
</gene>
<proteinExistence type="predicted"/>
<accession>A0A510JIP7</accession>
<sequence>MNLIDNLVAVFNPQKGVERFKARRKLEILNTGYSNHGASTTKKAMIGWQSTAGGVKKDIYKNRKKLIERSRDLYMGTSVATGALKTINTNVVGSGLKLKAAIDSETIGISDDEAAKVEEMIEKEFELWSKDKIDNLGTMNFYQVQELVFLTVLLNGECFIKLNYFETPKNPYSLKLEILEPDRIYTPNNMISDKSVVEGVKIDKNGRVEGYYVSSEHPLDATGAVTEKFIKVYGSENQKNIIHLLFTERPEQVRGIPILSPVIENLKQLGNYTEAELMAAVISGLYAIFIESEADSPSGADVGELEAVENDLLVDSEDETTIELAPGMIASLNPGEKAKATNPGRPNAQFDPFVTSILRQIGSALEVPYELLIKHFTASYSASRAALLEAWKMFRKRREWFSENFTQPIYEEWLNEAYLLGRVELKNYGTDFLIDKAWCGSQWNGPSQGQIDPLKEANAAVIRINNGLSTRTRETAELNGGDFEQNVRILAKENKLLKEKGVVINAETTKILESSEE</sequence>
<evidence type="ECO:0000313" key="1">
    <source>
        <dbReference type="EMBL" id="BBM37693.1"/>
    </source>
</evidence>
<dbReference type="GO" id="GO:0019068">
    <property type="term" value="P:virion assembly"/>
    <property type="evidence" value="ECO:0007669"/>
    <property type="project" value="InterPro"/>
</dbReference>
<organism evidence="1 2">
    <name type="scientific">Leptotrichia hofstadii</name>
    <dbReference type="NCBI Taxonomy" id="157688"/>
    <lineage>
        <taxon>Bacteria</taxon>
        <taxon>Fusobacteriati</taxon>
        <taxon>Fusobacteriota</taxon>
        <taxon>Fusobacteriia</taxon>
        <taxon>Fusobacteriales</taxon>
        <taxon>Leptotrichiaceae</taxon>
        <taxon>Leptotrichia</taxon>
    </lineage>
</organism>
<protein>
    <submittedName>
        <fullName evidence="1">Phage portal protein, lambda family</fullName>
    </submittedName>
</protein>
<name>A0A510JIP7_9FUSO</name>
<reference evidence="1 2" key="1">
    <citation type="submission" date="2019-07" db="EMBL/GenBank/DDBJ databases">
        <title>Complete Genome Sequence of Leptotrichia hofstadii Strain JCM16775.</title>
        <authorList>
            <person name="Watanabe S."/>
            <person name="Cui L."/>
        </authorList>
    </citation>
    <scope>NUCLEOTIDE SEQUENCE [LARGE SCALE GENOMIC DNA]</scope>
    <source>
        <strain evidence="1 2">JCM16775</strain>
    </source>
</reference>
<dbReference type="Pfam" id="PF05136">
    <property type="entry name" value="Phage_portal_2"/>
    <property type="match status" value="1"/>
</dbReference>
<dbReference type="EMBL" id="AP019823">
    <property type="protein sequence ID" value="BBM37693.1"/>
    <property type="molecule type" value="Genomic_DNA"/>
</dbReference>
<dbReference type="OrthoDB" id="9770450at2"/>
<evidence type="ECO:0000313" key="2">
    <source>
        <dbReference type="Proteomes" id="UP000321892"/>
    </source>
</evidence>
<dbReference type="NCBIfam" id="TIGR01539">
    <property type="entry name" value="portal_lambda"/>
    <property type="match status" value="1"/>
</dbReference>
<dbReference type="InterPro" id="IPR006429">
    <property type="entry name" value="Phage_lambda_portal"/>
</dbReference>
<dbReference type="KEGG" id="lhf:JCM16775_0383"/>
<dbReference type="Proteomes" id="UP000321892">
    <property type="component" value="Chromosome"/>
</dbReference>
<dbReference type="AlphaFoldDB" id="A0A510JIP7"/>
<dbReference type="GO" id="GO:0005198">
    <property type="term" value="F:structural molecule activity"/>
    <property type="evidence" value="ECO:0007669"/>
    <property type="project" value="InterPro"/>
</dbReference>